<keyword evidence="3" id="KW-1185">Reference proteome</keyword>
<accession>A0ABV7FCU0</accession>
<comment type="caution">
    <text evidence="2">The sequence shown here is derived from an EMBL/GenBank/DDBJ whole genome shotgun (WGS) entry which is preliminary data.</text>
</comment>
<dbReference type="Pfam" id="PF12276">
    <property type="entry name" value="DUF3617"/>
    <property type="match status" value="1"/>
</dbReference>
<evidence type="ECO:0000313" key="3">
    <source>
        <dbReference type="Proteomes" id="UP001595555"/>
    </source>
</evidence>
<proteinExistence type="predicted"/>
<feature type="signal peptide" evidence="1">
    <location>
        <begin position="1"/>
        <end position="29"/>
    </location>
</feature>
<sequence>MKSFSILTSPIAEALAAIALVSMAIPAFAKPLDVDMTPGLWENKMRYTGDGAEQMQQMQSGQMEAAMEEMKKQFAAMPPEQRKQMEALMSQSGMEITEDGMNFKNDQVSMTKEGITTKQCVTQAQIDSGEMGLKEGDECTHSLTQVSKNRFKSLQECGGENPSRSEAEITFSSSKRYSGTGVMTQTVNGQTHNISVAVEGSWLGSDCGSIQPDDQL</sequence>
<protein>
    <submittedName>
        <fullName evidence="2">DUF3617 domain-containing protein</fullName>
    </submittedName>
</protein>
<dbReference type="Proteomes" id="UP001595555">
    <property type="component" value="Unassembled WGS sequence"/>
</dbReference>
<dbReference type="InterPro" id="IPR022061">
    <property type="entry name" value="DUF3617"/>
</dbReference>
<feature type="chain" id="PRO_5045101477" evidence="1">
    <location>
        <begin position="30"/>
        <end position="216"/>
    </location>
</feature>
<dbReference type="RefSeq" id="WP_378114994.1">
    <property type="nucleotide sequence ID" value="NZ_JBHRTF010000001.1"/>
</dbReference>
<gene>
    <name evidence="2" type="ORF">ACFODX_00595</name>
</gene>
<organism evidence="2 3">
    <name type="scientific">Cellvibrio fontiphilus</name>
    <dbReference type="NCBI Taxonomy" id="1815559"/>
    <lineage>
        <taxon>Bacteria</taxon>
        <taxon>Pseudomonadati</taxon>
        <taxon>Pseudomonadota</taxon>
        <taxon>Gammaproteobacteria</taxon>
        <taxon>Cellvibrionales</taxon>
        <taxon>Cellvibrionaceae</taxon>
        <taxon>Cellvibrio</taxon>
    </lineage>
</organism>
<reference evidence="3" key="1">
    <citation type="journal article" date="2019" name="Int. J. Syst. Evol. Microbiol.">
        <title>The Global Catalogue of Microorganisms (GCM) 10K type strain sequencing project: providing services to taxonomists for standard genome sequencing and annotation.</title>
        <authorList>
            <consortium name="The Broad Institute Genomics Platform"/>
            <consortium name="The Broad Institute Genome Sequencing Center for Infectious Disease"/>
            <person name="Wu L."/>
            <person name="Ma J."/>
        </authorList>
    </citation>
    <scope>NUCLEOTIDE SEQUENCE [LARGE SCALE GENOMIC DNA]</scope>
    <source>
        <strain evidence="3">KCTC 52237</strain>
    </source>
</reference>
<dbReference type="EMBL" id="JBHRTF010000001">
    <property type="protein sequence ID" value="MFC3114034.1"/>
    <property type="molecule type" value="Genomic_DNA"/>
</dbReference>
<keyword evidence="1" id="KW-0732">Signal</keyword>
<evidence type="ECO:0000313" key="2">
    <source>
        <dbReference type="EMBL" id="MFC3114034.1"/>
    </source>
</evidence>
<name>A0ABV7FCU0_9GAMM</name>
<evidence type="ECO:0000256" key="1">
    <source>
        <dbReference type="SAM" id="SignalP"/>
    </source>
</evidence>